<gene>
    <name evidence="1" type="ORF">SAMN05444392_102476</name>
</gene>
<evidence type="ECO:0000313" key="1">
    <source>
        <dbReference type="EMBL" id="SHE71173.1"/>
    </source>
</evidence>
<dbReference type="AlphaFoldDB" id="A0A1M4VQR2"/>
<evidence type="ECO:0000313" key="2">
    <source>
        <dbReference type="Proteomes" id="UP000184476"/>
    </source>
</evidence>
<accession>A0A1M4VQR2</accession>
<organism evidence="1 2">
    <name type="scientific">Seinonella peptonophila</name>
    <dbReference type="NCBI Taxonomy" id="112248"/>
    <lineage>
        <taxon>Bacteria</taxon>
        <taxon>Bacillati</taxon>
        <taxon>Bacillota</taxon>
        <taxon>Bacilli</taxon>
        <taxon>Bacillales</taxon>
        <taxon>Thermoactinomycetaceae</taxon>
        <taxon>Seinonella</taxon>
    </lineage>
</organism>
<reference evidence="1 2" key="1">
    <citation type="submission" date="2016-11" db="EMBL/GenBank/DDBJ databases">
        <authorList>
            <person name="Jaros S."/>
            <person name="Januszkiewicz K."/>
            <person name="Wedrychowicz H."/>
        </authorList>
    </citation>
    <scope>NUCLEOTIDE SEQUENCE [LARGE SCALE GENOMIC DNA]</scope>
    <source>
        <strain evidence="1 2">DSM 44666</strain>
    </source>
</reference>
<keyword evidence="2" id="KW-1185">Reference proteome</keyword>
<protein>
    <submittedName>
        <fullName evidence="1">Uncharacterized protein</fullName>
    </submittedName>
</protein>
<dbReference type="RefSeq" id="WP_073154042.1">
    <property type="nucleotide sequence ID" value="NZ_FQVL01000002.1"/>
</dbReference>
<name>A0A1M4VQR2_9BACL</name>
<sequence length="269" mass="30523">MYFVSYLFKENDLNIDSINPENARLGWLTQDHIVDVELATSWFHHQQDEDSDIATVPMRLSEWMEDQGDLAMLSQHLADKDVTSLHIGGEPIALPLTQIDWITPIGSTAWLQQHNEKMKMIQLTPLLRSLSFAHTESVSISVAWAGLIGKKGSANSTTWVGAFPCLRIFRGKDTREAWVGAPVLFTSDQWSSEIESITIQIGKQSLTIPLPEVCFRDSLLTNSGEIVVQRERTEPLILSGFEQLDWRIETTGQLMLYLYEREPLTLDHI</sequence>
<dbReference type="EMBL" id="FQVL01000002">
    <property type="protein sequence ID" value="SHE71173.1"/>
    <property type="molecule type" value="Genomic_DNA"/>
</dbReference>
<proteinExistence type="predicted"/>
<dbReference type="OrthoDB" id="9805307at2"/>
<dbReference type="Proteomes" id="UP000184476">
    <property type="component" value="Unassembled WGS sequence"/>
</dbReference>